<dbReference type="Proteomes" id="UP000324800">
    <property type="component" value="Unassembled WGS sequence"/>
</dbReference>
<feature type="region of interest" description="Disordered" evidence="1">
    <location>
        <begin position="76"/>
        <end position="96"/>
    </location>
</feature>
<gene>
    <name evidence="2" type="ORF">EZS28_001876</name>
</gene>
<dbReference type="AlphaFoldDB" id="A0A5J4X5S5"/>
<organism evidence="2 3">
    <name type="scientific">Streblomastix strix</name>
    <dbReference type="NCBI Taxonomy" id="222440"/>
    <lineage>
        <taxon>Eukaryota</taxon>
        <taxon>Metamonada</taxon>
        <taxon>Preaxostyla</taxon>
        <taxon>Oxymonadida</taxon>
        <taxon>Streblomastigidae</taxon>
        <taxon>Streblomastix</taxon>
    </lineage>
</organism>
<evidence type="ECO:0000313" key="3">
    <source>
        <dbReference type="Proteomes" id="UP000324800"/>
    </source>
</evidence>
<sequence>MKSQQILNYSPDEGSTVSILIEGDPQSLQTASFGMKDISWFDFDNKHYGVFVSNDGRIFTGSEKDFDPPLKKNPPIYSEVEQSHNINDEEQQIIID</sequence>
<proteinExistence type="predicted"/>
<reference evidence="2 3" key="1">
    <citation type="submission" date="2019-03" db="EMBL/GenBank/DDBJ databases">
        <title>Single cell metagenomics reveals metabolic interactions within the superorganism composed of flagellate Streblomastix strix and complex community of Bacteroidetes bacteria on its surface.</title>
        <authorList>
            <person name="Treitli S.C."/>
            <person name="Kolisko M."/>
            <person name="Husnik F."/>
            <person name="Keeling P."/>
            <person name="Hampl V."/>
        </authorList>
    </citation>
    <scope>NUCLEOTIDE SEQUENCE [LARGE SCALE GENOMIC DNA]</scope>
    <source>
        <strain evidence="2">ST1C</strain>
    </source>
</reference>
<dbReference type="EMBL" id="SNRW01000212">
    <property type="protein sequence ID" value="KAA6402597.1"/>
    <property type="molecule type" value="Genomic_DNA"/>
</dbReference>
<evidence type="ECO:0000256" key="1">
    <source>
        <dbReference type="SAM" id="MobiDB-lite"/>
    </source>
</evidence>
<accession>A0A5J4X5S5</accession>
<name>A0A5J4X5S5_9EUKA</name>
<evidence type="ECO:0000313" key="2">
    <source>
        <dbReference type="EMBL" id="KAA6402597.1"/>
    </source>
</evidence>
<protein>
    <submittedName>
        <fullName evidence="2">Uncharacterized protein</fullName>
    </submittedName>
</protein>
<comment type="caution">
    <text evidence="2">The sequence shown here is derived from an EMBL/GenBank/DDBJ whole genome shotgun (WGS) entry which is preliminary data.</text>
</comment>